<feature type="compositionally biased region" description="Basic and acidic residues" evidence="6">
    <location>
        <begin position="226"/>
        <end position="239"/>
    </location>
</feature>
<dbReference type="AlphaFoldDB" id="A0A285NGB8"/>
<dbReference type="Gene3D" id="3.40.50.2300">
    <property type="match status" value="1"/>
</dbReference>
<evidence type="ECO:0000259" key="7">
    <source>
        <dbReference type="PROSITE" id="PS50110"/>
    </source>
</evidence>
<dbReference type="Proteomes" id="UP000219439">
    <property type="component" value="Unassembled WGS sequence"/>
</dbReference>
<feature type="coiled-coil region" evidence="5">
    <location>
        <begin position="149"/>
        <end position="176"/>
    </location>
</feature>
<keyword evidence="3" id="KW-0804">Transcription</keyword>
<dbReference type="SMART" id="SM00448">
    <property type="entry name" value="REC"/>
    <property type="match status" value="1"/>
</dbReference>
<accession>A0A285NGB8</accession>
<keyword evidence="1 4" id="KW-0597">Phosphoprotein</keyword>
<protein>
    <submittedName>
        <fullName evidence="8">Response regulator receiver domain-containing protein</fullName>
    </submittedName>
</protein>
<evidence type="ECO:0000256" key="2">
    <source>
        <dbReference type="ARBA" id="ARBA00023015"/>
    </source>
</evidence>
<dbReference type="CDD" id="cd00156">
    <property type="entry name" value="REC"/>
    <property type="match status" value="1"/>
</dbReference>
<evidence type="ECO:0000256" key="6">
    <source>
        <dbReference type="SAM" id="MobiDB-lite"/>
    </source>
</evidence>
<dbReference type="EMBL" id="OBEL01000001">
    <property type="protein sequence ID" value="SNZ08017.1"/>
    <property type="molecule type" value="Genomic_DNA"/>
</dbReference>
<dbReference type="SUPFAM" id="SSF52172">
    <property type="entry name" value="CheY-like"/>
    <property type="match status" value="1"/>
</dbReference>
<organism evidence="8 9">
    <name type="scientific">Cohaesibacter gelatinilyticus</name>
    <dbReference type="NCBI Taxonomy" id="372072"/>
    <lineage>
        <taxon>Bacteria</taxon>
        <taxon>Pseudomonadati</taxon>
        <taxon>Pseudomonadota</taxon>
        <taxon>Alphaproteobacteria</taxon>
        <taxon>Hyphomicrobiales</taxon>
        <taxon>Cohaesibacteraceae</taxon>
    </lineage>
</organism>
<keyword evidence="2" id="KW-0805">Transcription regulation</keyword>
<dbReference type="InterPro" id="IPR050595">
    <property type="entry name" value="Bact_response_regulator"/>
</dbReference>
<gene>
    <name evidence="8" type="ORF">SAMN06265368_1401</name>
</gene>
<dbReference type="Pfam" id="PF00072">
    <property type="entry name" value="Response_reg"/>
    <property type="match status" value="1"/>
</dbReference>
<evidence type="ECO:0000313" key="8">
    <source>
        <dbReference type="EMBL" id="SNZ08017.1"/>
    </source>
</evidence>
<dbReference type="PROSITE" id="PS50110">
    <property type="entry name" value="RESPONSE_REGULATORY"/>
    <property type="match status" value="1"/>
</dbReference>
<name>A0A285NGB8_9HYPH</name>
<dbReference type="PANTHER" id="PTHR44591">
    <property type="entry name" value="STRESS RESPONSE REGULATOR PROTEIN 1"/>
    <property type="match status" value="1"/>
</dbReference>
<dbReference type="PANTHER" id="PTHR44591:SF3">
    <property type="entry name" value="RESPONSE REGULATORY DOMAIN-CONTAINING PROTEIN"/>
    <property type="match status" value="1"/>
</dbReference>
<dbReference type="InterPro" id="IPR011006">
    <property type="entry name" value="CheY-like_superfamily"/>
</dbReference>
<feature type="domain" description="Response regulatory" evidence="7">
    <location>
        <begin position="15"/>
        <end position="134"/>
    </location>
</feature>
<evidence type="ECO:0000256" key="3">
    <source>
        <dbReference type="ARBA" id="ARBA00023163"/>
    </source>
</evidence>
<evidence type="ECO:0000256" key="5">
    <source>
        <dbReference type="SAM" id="Coils"/>
    </source>
</evidence>
<reference evidence="8 9" key="1">
    <citation type="submission" date="2017-09" db="EMBL/GenBank/DDBJ databases">
        <authorList>
            <person name="Ehlers B."/>
            <person name="Leendertz F.H."/>
        </authorList>
    </citation>
    <scope>NUCLEOTIDE SEQUENCE [LARGE SCALE GENOMIC DNA]</scope>
    <source>
        <strain evidence="8 9">DSM 18289</strain>
    </source>
</reference>
<dbReference type="InterPro" id="IPR001789">
    <property type="entry name" value="Sig_transdc_resp-reg_receiver"/>
</dbReference>
<proteinExistence type="predicted"/>
<sequence>MEHHSAYGLNLDSLDIVIVDDSRTVLTMIRSMISSLKVARVRTFDRGDLALQAMLHEPPNVILTDLVMNPMSGTQLLHLVRQKTMVPLCFVPVIVVTAHATQKRVAQLFQAGAHHVLAKPLSAAVLQQRLISLLNDDRLMDLAGDRYIISGMRETLREKRSKLASLEKAREFHEQVLPQAKEHQKQVDNILNHEVIPDHMMPSYYGSRSQQIISKLHRQAEQQSEEMEKTPKTNQERPARSGSVGRYGRVSRRRTG</sequence>
<keyword evidence="9" id="KW-1185">Reference proteome</keyword>
<evidence type="ECO:0000256" key="1">
    <source>
        <dbReference type="ARBA" id="ARBA00022553"/>
    </source>
</evidence>
<evidence type="ECO:0000313" key="9">
    <source>
        <dbReference type="Proteomes" id="UP000219439"/>
    </source>
</evidence>
<dbReference type="RefSeq" id="WP_097152576.1">
    <property type="nucleotide sequence ID" value="NZ_OBEL01000001.1"/>
</dbReference>
<dbReference type="GO" id="GO:0000160">
    <property type="term" value="P:phosphorelay signal transduction system"/>
    <property type="evidence" value="ECO:0007669"/>
    <property type="project" value="InterPro"/>
</dbReference>
<feature type="modified residue" description="4-aspartylphosphate" evidence="4">
    <location>
        <position position="65"/>
    </location>
</feature>
<evidence type="ECO:0000256" key="4">
    <source>
        <dbReference type="PROSITE-ProRule" id="PRU00169"/>
    </source>
</evidence>
<keyword evidence="5" id="KW-0175">Coiled coil</keyword>
<dbReference type="OrthoDB" id="8447276at2"/>
<feature type="region of interest" description="Disordered" evidence="6">
    <location>
        <begin position="214"/>
        <end position="256"/>
    </location>
</feature>